<accession>A0A212EP00</accession>
<name>A0A212EP00_DANPL</name>
<dbReference type="eggNOG" id="ENOG502T4FR">
    <property type="taxonomic scope" value="Eukaryota"/>
</dbReference>
<protein>
    <submittedName>
        <fullName evidence="1">Uncharacterized protein</fullName>
    </submittedName>
</protein>
<keyword evidence="2" id="KW-1185">Reference proteome</keyword>
<organism evidence="1 2">
    <name type="scientific">Danaus plexippus plexippus</name>
    <dbReference type="NCBI Taxonomy" id="278856"/>
    <lineage>
        <taxon>Eukaryota</taxon>
        <taxon>Metazoa</taxon>
        <taxon>Ecdysozoa</taxon>
        <taxon>Arthropoda</taxon>
        <taxon>Hexapoda</taxon>
        <taxon>Insecta</taxon>
        <taxon>Pterygota</taxon>
        <taxon>Neoptera</taxon>
        <taxon>Endopterygota</taxon>
        <taxon>Lepidoptera</taxon>
        <taxon>Glossata</taxon>
        <taxon>Ditrysia</taxon>
        <taxon>Papilionoidea</taxon>
        <taxon>Nymphalidae</taxon>
        <taxon>Danainae</taxon>
        <taxon>Danaini</taxon>
        <taxon>Danaina</taxon>
        <taxon>Danaus</taxon>
        <taxon>Danaus</taxon>
    </lineage>
</organism>
<reference evidence="1 2" key="1">
    <citation type="journal article" date="2011" name="Cell">
        <title>The monarch butterfly genome yields insights into long-distance migration.</title>
        <authorList>
            <person name="Zhan S."/>
            <person name="Merlin C."/>
            <person name="Boore J.L."/>
            <person name="Reppert S.M."/>
        </authorList>
    </citation>
    <scope>NUCLEOTIDE SEQUENCE [LARGE SCALE GENOMIC DNA]</scope>
    <source>
        <strain evidence="1">F-2</strain>
    </source>
</reference>
<dbReference type="AlphaFoldDB" id="A0A212EP00"/>
<gene>
    <name evidence="1" type="ORF">KGM_208350</name>
</gene>
<comment type="caution">
    <text evidence="1">The sequence shown here is derived from an EMBL/GenBank/DDBJ whole genome shotgun (WGS) entry which is preliminary data.</text>
</comment>
<evidence type="ECO:0000313" key="1">
    <source>
        <dbReference type="EMBL" id="OWR43181.1"/>
    </source>
</evidence>
<evidence type="ECO:0000313" key="2">
    <source>
        <dbReference type="Proteomes" id="UP000007151"/>
    </source>
</evidence>
<dbReference type="InParanoid" id="A0A212EP00"/>
<dbReference type="KEGG" id="dpl:KGM_208350"/>
<dbReference type="EMBL" id="AGBW02013604">
    <property type="protein sequence ID" value="OWR43181.1"/>
    <property type="molecule type" value="Genomic_DNA"/>
</dbReference>
<sequence length="133" mass="15163">MKETPQITSKNPLRQNVLDLDQFVNSIESSPEVGGVIRNVDKLYKKDELQLPSPDLLDLAPARGGRIHNQRVKGRLCQRHVLVPEGPKYDSQGKWYLPAHKLIIRRPYNVTHRPKLVLPRCCNCCKKSVLGCE</sequence>
<proteinExistence type="predicted"/>
<dbReference type="Proteomes" id="UP000007151">
    <property type="component" value="Unassembled WGS sequence"/>
</dbReference>